<evidence type="ECO:0000313" key="2">
    <source>
        <dbReference type="Proteomes" id="UP000641646"/>
    </source>
</evidence>
<dbReference type="Gene3D" id="3.40.50.300">
    <property type="entry name" value="P-loop containing nucleotide triphosphate hydrolases"/>
    <property type="match status" value="1"/>
</dbReference>
<dbReference type="InterPro" id="IPR027417">
    <property type="entry name" value="P-loop_NTPase"/>
</dbReference>
<keyword evidence="2" id="KW-1185">Reference proteome</keyword>
<protein>
    <submittedName>
        <fullName evidence="1">AAA family ATPase</fullName>
    </submittedName>
</protein>
<gene>
    <name evidence="1" type="ORF">H6G03_07975</name>
</gene>
<comment type="caution">
    <text evidence="1">The sequence shown here is derived from an EMBL/GenBank/DDBJ whole genome shotgun (WGS) entry which is preliminary data.</text>
</comment>
<dbReference type="AlphaFoldDB" id="A0A926VC02"/>
<dbReference type="NCBIfam" id="NF005638">
    <property type="entry name" value="PRK07399.1"/>
    <property type="match status" value="1"/>
</dbReference>
<dbReference type="Proteomes" id="UP000641646">
    <property type="component" value="Unassembled WGS sequence"/>
</dbReference>
<reference evidence="1" key="1">
    <citation type="journal article" date="2015" name="ISME J.">
        <title>Draft Genome Sequence of Streptomyces incarnatus NRRL8089, which Produces the Nucleoside Antibiotic Sinefungin.</title>
        <authorList>
            <person name="Oshima K."/>
            <person name="Hattori M."/>
            <person name="Shimizu H."/>
            <person name="Fukuda K."/>
            <person name="Nemoto M."/>
            <person name="Inagaki K."/>
            <person name="Tamura T."/>
        </authorList>
    </citation>
    <scope>NUCLEOTIDE SEQUENCE</scope>
    <source>
        <strain evidence="1">FACHB-1375</strain>
    </source>
</reference>
<accession>A0A926VC02</accession>
<reference evidence="1" key="2">
    <citation type="submission" date="2020-08" db="EMBL/GenBank/DDBJ databases">
        <authorList>
            <person name="Chen M."/>
            <person name="Teng W."/>
            <person name="Zhao L."/>
            <person name="Hu C."/>
            <person name="Zhou Y."/>
            <person name="Han B."/>
            <person name="Song L."/>
            <person name="Shu W."/>
        </authorList>
    </citation>
    <scope>NUCLEOTIDE SEQUENCE</scope>
    <source>
        <strain evidence="1">FACHB-1375</strain>
    </source>
</reference>
<dbReference type="EMBL" id="JACJPW010000015">
    <property type="protein sequence ID" value="MBD2181037.1"/>
    <property type="molecule type" value="Genomic_DNA"/>
</dbReference>
<dbReference type="PANTHER" id="PTHR11669:SF8">
    <property type="entry name" value="DNA POLYMERASE III SUBUNIT DELTA"/>
    <property type="match status" value="1"/>
</dbReference>
<dbReference type="Pfam" id="PF13177">
    <property type="entry name" value="DNA_pol3_delta2"/>
    <property type="match status" value="1"/>
</dbReference>
<dbReference type="GO" id="GO:0006261">
    <property type="term" value="P:DNA-templated DNA replication"/>
    <property type="evidence" value="ECO:0007669"/>
    <property type="project" value="TreeGrafter"/>
</dbReference>
<proteinExistence type="predicted"/>
<evidence type="ECO:0000313" key="1">
    <source>
        <dbReference type="EMBL" id="MBD2181037.1"/>
    </source>
</evidence>
<dbReference type="SUPFAM" id="SSF52540">
    <property type="entry name" value="P-loop containing nucleoside triphosphate hydrolases"/>
    <property type="match status" value="1"/>
</dbReference>
<dbReference type="PANTHER" id="PTHR11669">
    <property type="entry name" value="REPLICATION FACTOR C / DNA POLYMERASE III GAMMA-TAU SUBUNIT"/>
    <property type="match status" value="1"/>
</dbReference>
<dbReference type="InterPro" id="IPR050238">
    <property type="entry name" value="DNA_Rep/Repair_Clamp_Loader"/>
</dbReference>
<name>A0A926VC02_9CYAN</name>
<organism evidence="1 2">
    <name type="scientific">Aerosakkonema funiforme FACHB-1375</name>
    <dbReference type="NCBI Taxonomy" id="2949571"/>
    <lineage>
        <taxon>Bacteria</taxon>
        <taxon>Bacillati</taxon>
        <taxon>Cyanobacteriota</taxon>
        <taxon>Cyanophyceae</taxon>
        <taxon>Oscillatoriophycideae</taxon>
        <taxon>Aerosakkonematales</taxon>
        <taxon>Aerosakkonemataceae</taxon>
        <taxon>Aerosakkonema</taxon>
    </lineage>
</organism>
<sequence length="310" mass="34553">MNLNHFSSIIGQATAVNLLQAIITTNRIPNALLFAGEEGIGKRLAANCFIQSLFSDRQDNLPIEINNHPDILWVMPTYQHQDKLLTSSEAIAQGIKRKVPPVIRIFQVREVVKFATSKPLNAPKKVVVIEDADALNHQAASALLKTLEEPANTLFILMTSSVQTLLPTIISRCQVIPFHRLSNDDLATVLTKNGYGNILANPTLITIARGSPGLAIAFHQMLQSIPLELLNQCNTLPNSLMAALSLAREIDRSLEYSQQLWLIDYLMLLWWDSLHRTDLMAKLESAKQAILKLALPRLVWEVTLTNCIQL</sequence>